<protein>
    <recommendedName>
        <fullName evidence="5">Protein kinase domain-containing protein</fullName>
    </recommendedName>
</protein>
<accession>A0A9P6B1E7</accession>
<dbReference type="EMBL" id="MU128945">
    <property type="protein sequence ID" value="KAF9515876.1"/>
    <property type="molecule type" value="Genomic_DNA"/>
</dbReference>
<dbReference type="GO" id="GO:0005634">
    <property type="term" value="C:nucleus"/>
    <property type="evidence" value="ECO:0007669"/>
    <property type="project" value="TreeGrafter"/>
</dbReference>
<dbReference type="GO" id="GO:0010389">
    <property type="term" value="P:regulation of G2/M transition of mitotic cell cycle"/>
    <property type="evidence" value="ECO:0007669"/>
    <property type="project" value="TreeGrafter"/>
</dbReference>
<evidence type="ECO:0000313" key="6">
    <source>
        <dbReference type="EMBL" id="KAF9515876.1"/>
    </source>
</evidence>
<dbReference type="SUPFAM" id="SSF56112">
    <property type="entry name" value="Protein kinase-like (PK-like)"/>
    <property type="match status" value="1"/>
</dbReference>
<dbReference type="GO" id="GO:0005737">
    <property type="term" value="C:cytoplasm"/>
    <property type="evidence" value="ECO:0007669"/>
    <property type="project" value="TreeGrafter"/>
</dbReference>
<keyword evidence="3" id="KW-0067">ATP-binding</keyword>
<sequence>MPPQTASSTNRGQEFVSCPTFFREMFEDIYNHLVGQPSVSKAWNASITCRGAEKPEPRKVGLHYPTVYNLSSMMSVDSEEAWSQPAGRKFHSDGIQSVVYRQRDTTPRGESSGSWIAVKTVSFQSIKSVRPHDIVKEADILAHTSHPSIMSCLGFFVDQRLQQYELHSPLLPLSLAGVLDSPFLAPSPPPSDLVLPPSPIVLLPRKEQLFDILVKSIFFQIASAVAYLHTMDVPVAHRDIKPGNVLISESGCVKLIDFGIAWASFNPTNPTGASDTSMPEQSTSPYSQEETPEAMVSQVGSGAYRAVELMFSPVTYDAAAIDLWSLGALLSSFFTSIRLVRKYSWEDEDEDSTSSDLEEDSEQIKALPFVFSRRAVQSGSTGWVRDTLFNASQGELGYIWSVFKVRGTPNVTSWPGFSQLPGARMMSFQQTMAADISNLLPNLPASYRIIDPSSPLDLIERLLVYDPGSRLRAPAILEHPWFSSGAPLILPRDYSYSSTDIHVRWETRWDGIDLADMIAPGVKSAYALWEASSRG</sequence>
<evidence type="ECO:0000256" key="1">
    <source>
        <dbReference type="ARBA" id="ARBA00006485"/>
    </source>
</evidence>
<dbReference type="PANTHER" id="PTHR24056">
    <property type="entry name" value="CELL DIVISION PROTEIN KINASE"/>
    <property type="match status" value="1"/>
</dbReference>
<dbReference type="PROSITE" id="PS50011">
    <property type="entry name" value="PROTEIN_KINASE_DOM"/>
    <property type="match status" value="1"/>
</dbReference>
<dbReference type="GO" id="GO:0000082">
    <property type="term" value="P:G1/S transition of mitotic cell cycle"/>
    <property type="evidence" value="ECO:0007669"/>
    <property type="project" value="TreeGrafter"/>
</dbReference>
<reference evidence="6" key="1">
    <citation type="journal article" date="2020" name="Nat. Commun.">
        <title>Large-scale genome sequencing of mycorrhizal fungi provides insights into the early evolution of symbiotic traits.</title>
        <authorList>
            <person name="Miyauchi S."/>
            <person name="Kiss E."/>
            <person name="Kuo A."/>
            <person name="Drula E."/>
            <person name="Kohler A."/>
            <person name="Sanchez-Garcia M."/>
            <person name="Morin E."/>
            <person name="Andreopoulos B."/>
            <person name="Barry K.W."/>
            <person name="Bonito G."/>
            <person name="Buee M."/>
            <person name="Carver A."/>
            <person name="Chen C."/>
            <person name="Cichocki N."/>
            <person name="Clum A."/>
            <person name="Culley D."/>
            <person name="Crous P.W."/>
            <person name="Fauchery L."/>
            <person name="Girlanda M."/>
            <person name="Hayes R.D."/>
            <person name="Keri Z."/>
            <person name="LaButti K."/>
            <person name="Lipzen A."/>
            <person name="Lombard V."/>
            <person name="Magnuson J."/>
            <person name="Maillard F."/>
            <person name="Murat C."/>
            <person name="Nolan M."/>
            <person name="Ohm R.A."/>
            <person name="Pangilinan J."/>
            <person name="Pereira M.F."/>
            <person name="Perotto S."/>
            <person name="Peter M."/>
            <person name="Pfister S."/>
            <person name="Riley R."/>
            <person name="Sitrit Y."/>
            <person name="Stielow J.B."/>
            <person name="Szollosi G."/>
            <person name="Zifcakova L."/>
            <person name="Stursova M."/>
            <person name="Spatafora J.W."/>
            <person name="Tedersoo L."/>
            <person name="Vaario L.M."/>
            <person name="Yamada A."/>
            <person name="Yan M."/>
            <person name="Wang P."/>
            <person name="Xu J."/>
            <person name="Bruns T."/>
            <person name="Baldrian P."/>
            <person name="Vilgalys R."/>
            <person name="Dunand C."/>
            <person name="Henrissat B."/>
            <person name="Grigoriev I.V."/>
            <person name="Hibbett D."/>
            <person name="Nagy L.G."/>
            <person name="Martin F.M."/>
        </authorList>
    </citation>
    <scope>NUCLEOTIDE SEQUENCE</scope>
    <source>
        <strain evidence="6">UP504</strain>
    </source>
</reference>
<dbReference type="InterPro" id="IPR050108">
    <property type="entry name" value="CDK"/>
</dbReference>
<dbReference type="Proteomes" id="UP000886523">
    <property type="component" value="Unassembled WGS sequence"/>
</dbReference>
<dbReference type="GO" id="GO:0000307">
    <property type="term" value="C:cyclin-dependent protein kinase holoenzyme complex"/>
    <property type="evidence" value="ECO:0007669"/>
    <property type="project" value="TreeGrafter"/>
</dbReference>
<evidence type="ECO:0000256" key="3">
    <source>
        <dbReference type="ARBA" id="ARBA00022840"/>
    </source>
</evidence>
<comment type="caution">
    <text evidence="6">The sequence shown here is derived from an EMBL/GenBank/DDBJ whole genome shotgun (WGS) entry which is preliminary data.</text>
</comment>
<feature type="region of interest" description="Disordered" evidence="4">
    <location>
        <begin position="270"/>
        <end position="292"/>
    </location>
</feature>
<dbReference type="SMART" id="SM00220">
    <property type="entry name" value="S_TKc"/>
    <property type="match status" value="1"/>
</dbReference>
<dbReference type="OrthoDB" id="413582at2759"/>
<dbReference type="InterPro" id="IPR008271">
    <property type="entry name" value="Ser/Thr_kinase_AS"/>
</dbReference>
<name>A0A9P6B1E7_9AGAM</name>
<keyword evidence="2" id="KW-0547">Nucleotide-binding</keyword>
<dbReference type="InterPro" id="IPR000719">
    <property type="entry name" value="Prot_kinase_dom"/>
</dbReference>
<evidence type="ECO:0000256" key="2">
    <source>
        <dbReference type="ARBA" id="ARBA00022741"/>
    </source>
</evidence>
<dbReference type="GO" id="GO:0004693">
    <property type="term" value="F:cyclin-dependent protein serine/threonine kinase activity"/>
    <property type="evidence" value="ECO:0007669"/>
    <property type="project" value="TreeGrafter"/>
</dbReference>
<proteinExistence type="inferred from homology"/>
<dbReference type="Gene3D" id="3.30.200.20">
    <property type="entry name" value="Phosphorylase Kinase, domain 1"/>
    <property type="match status" value="1"/>
</dbReference>
<evidence type="ECO:0000259" key="5">
    <source>
        <dbReference type="PROSITE" id="PS50011"/>
    </source>
</evidence>
<evidence type="ECO:0000313" key="7">
    <source>
        <dbReference type="Proteomes" id="UP000886523"/>
    </source>
</evidence>
<feature type="compositionally biased region" description="Polar residues" evidence="4">
    <location>
        <begin position="270"/>
        <end position="289"/>
    </location>
</feature>
<dbReference type="GO" id="GO:0007165">
    <property type="term" value="P:signal transduction"/>
    <property type="evidence" value="ECO:0007669"/>
    <property type="project" value="TreeGrafter"/>
</dbReference>
<dbReference type="GO" id="GO:0030332">
    <property type="term" value="F:cyclin binding"/>
    <property type="evidence" value="ECO:0007669"/>
    <property type="project" value="TreeGrafter"/>
</dbReference>
<keyword evidence="7" id="KW-1185">Reference proteome</keyword>
<dbReference type="PANTHER" id="PTHR24056:SF576">
    <property type="entry name" value="SERINE_THREONINE-PROTEIN KINASE CSK1"/>
    <property type="match status" value="1"/>
</dbReference>
<dbReference type="PROSITE" id="PS00108">
    <property type="entry name" value="PROTEIN_KINASE_ST"/>
    <property type="match status" value="1"/>
</dbReference>
<feature type="domain" description="Protein kinase" evidence="5">
    <location>
        <begin position="85"/>
        <end position="482"/>
    </location>
</feature>
<organism evidence="6 7">
    <name type="scientific">Hydnum rufescens UP504</name>
    <dbReference type="NCBI Taxonomy" id="1448309"/>
    <lineage>
        <taxon>Eukaryota</taxon>
        <taxon>Fungi</taxon>
        <taxon>Dikarya</taxon>
        <taxon>Basidiomycota</taxon>
        <taxon>Agaricomycotina</taxon>
        <taxon>Agaricomycetes</taxon>
        <taxon>Cantharellales</taxon>
        <taxon>Hydnaceae</taxon>
        <taxon>Hydnum</taxon>
    </lineage>
</organism>
<dbReference type="InterPro" id="IPR011009">
    <property type="entry name" value="Kinase-like_dom_sf"/>
</dbReference>
<dbReference type="AlphaFoldDB" id="A0A9P6B1E7"/>
<comment type="similarity">
    <text evidence="1">Belongs to the protein kinase superfamily. CMGC Ser/Thr protein kinase family. CDC2/CDKX subfamily.</text>
</comment>
<gene>
    <name evidence="6" type="ORF">BS47DRAFT_1391210</name>
</gene>
<dbReference type="Gene3D" id="1.10.510.10">
    <property type="entry name" value="Transferase(Phosphotransferase) domain 1"/>
    <property type="match status" value="1"/>
</dbReference>
<dbReference type="Pfam" id="PF00069">
    <property type="entry name" value="Pkinase"/>
    <property type="match status" value="1"/>
</dbReference>
<evidence type="ECO:0000256" key="4">
    <source>
        <dbReference type="SAM" id="MobiDB-lite"/>
    </source>
</evidence>
<dbReference type="GO" id="GO:0005524">
    <property type="term" value="F:ATP binding"/>
    <property type="evidence" value="ECO:0007669"/>
    <property type="project" value="UniProtKB-KW"/>
</dbReference>
<dbReference type="GO" id="GO:0010468">
    <property type="term" value="P:regulation of gene expression"/>
    <property type="evidence" value="ECO:0007669"/>
    <property type="project" value="TreeGrafter"/>
</dbReference>